<organism evidence="1">
    <name type="scientific">Salmonella enterica subsp. enterica serovar Pomona</name>
    <dbReference type="NCBI Taxonomy" id="570935"/>
    <lineage>
        <taxon>Bacteria</taxon>
        <taxon>Pseudomonadati</taxon>
        <taxon>Pseudomonadota</taxon>
        <taxon>Gammaproteobacteria</taxon>
        <taxon>Enterobacterales</taxon>
        <taxon>Enterobacteriaceae</taxon>
        <taxon>Salmonella</taxon>
    </lineage>
</organism>
<comment type="caution">
    <text evidence="1">The sequence shown here is derived from an EMBL/GenBank/DDBJ whole genome shotgun (WGS) entry which is preliminary data.</text>
</comment>
<sequence length="336" mass="38332">MKLRYFGYVVRNNKEQKEFIYNINNVLSAYCQSDNTLLKNSFVYNKENVYLLKIPTHQNLYFLIKTHNNEIINQINKKTFAVSNIKDKLTDDEKIGFASYVYFDDRNNIFAIANSINSPRVDVLCEYINVLFSKVGLGNYEIEASSLTKNSKKKDLLEMEVINSIYVDVDASKGLGTVIKDYLFSTGTQGIGNFKIVVESTTGNMKDAFSGLMSNFTNEDGVLENINESGLQKIGAKAKQDALRGQLLDYWLDNESGLSDPINPKAKVRTIMEQIERKYDDNLFKDEYYISFVEQKCVKVESCKQLDVFKKLEAFNLKQVANMPILSNGSRKKLLG</sequence>
<accession>A0A5I9WQC6</accession>
<gene>
    <name evidence="1" type="ORF">C8634_18935</name>
</gene>
<protein>
    <submittedName>
        <fullName evidence="1">Uncharacterized protein</fullName>
    </submittedName>
</protein>
<dbReference type="AlphaFoldDB" id="A0A5I9WQC6"/>
<name>A0A5I9WQC6_SALET</name>
<proteinExistence type="predicted"/>
<dbReference type="Pfam" id="PF15969">
    <property type="entry name" value="RexA"/>
    <property type="match status" value="1"/>
</dbReference>
<dbReference type="InterPro" id="IPR031894">
    <property type="entry name" value="RexA"/>
</dbReference>
<dbReference type="EMBL" id="AAKKXN010000012">
    <property type="protein sequence ID" value="ECS8478232.1"/>
    <property type="molecule type" value="Genomic_DNA"/>
</dbReference>
<reference evidence="1" key="1">
    <citation type="submission" date="2018-07" db="EMBL/GenBank/DDBJ databases">
        <authorList>
            <consortium name="PulseNet: The National Subtyping Network for Foodborne Disease Surveillance"/>
            <person name="Tarr C.L."/>
            <person name="Trees E."/>
            <person name="Katz L.S."/>
            <person name="Carleton-Romer H.A."/>
            <person name="Stroika S."/>
            <person name="Kucerova Z."/>
            <person name="Roache K.F."/>
            <person name="Sabol A.L."/>
            <person name="Besser J."/>
            <person name="Gerner-Smidt P."/>
        </authorList>
    </citation>
    <scope>NUCLEOTIDE SEQUENCE</scope>
    <source>
        <strain evidence="1">PNUSAS032273</strain>
    </source>
</reference>
<evidence type="ECO:0000313" key="1">
    <source>
        <dbReference type="EMBL" id="ECS8478232.1"/>
    </source>
</evidence>